<evidence type="ECO:0000313" key="1">
    <source>
        <dbReference type="EMBL" id="VAW63128.1"/>
    </source>
</evidence>
<dbReference type="Pfam" id="PF09952">
    <property type="entry name" value="AbiEi_2"/>
    <property type="match status" value="1"/>
</dbReference>
<protein>
    <submittedName>
        <fullName evidence="1">Uncharacterized protein</fullName>
    </submittedName>
</protein>
<proteinExistence type="predicted"/>
<dbReference type="AlphaFoldDB" id="A0A3B0X488"/>
<name>A0A3B0X488_9ZZZZ</name>
<gene>
    <name evidence="1" type="ORF">MNBD_GAMMA09-3221</name>
</gene>
<accession>A0A3B0X488</accession>
<reference evidence="1" key="1">
    <citation type="submission" date="2018-06" db="EMBL/GenBank/DDBJ databases">
        <authorList>
            <person name="Zhirakovskaya E."/>
        </authorList>
    </citation>
    <scope>NUCLEOTIDE SEQUENCE</scope>
</reference>
<dbReference type="EMBL" id="UOFI01000037">
    <property type="protein sequence ID" value="VAW63128.1"/>
    <property type="molecule type" value="Genomic_DNA"/>
</dbReference>
<sequence>MALIERAIRGFREATGTDIGLRIDIAEDLDEKVDTIGYLQAGDTELKLAIEAKAQPTKAFTGYLYQKFTRHLPADRGLLVADYINPAMAERLKEQDIWFIDTAGNAYINHTPIYIYVKGNKPLEQVGKGNKPRAFQQTGLKVVFALLCHPELVNTPYREIAQVADVALGTVGWIITDLKDMGYIVELDKRKRRLKEIKKLFDRWVEAYPEQLRPKLVLGKYITPVQGWWKDTELEKLPAYLGGELAGELLTNYLTPETKTVYVRETPQDLKFLYRMRKDPEGDIELLEAFWNVKCDYKNEKDTAGKIAHPILVYADLLATGDPRNIETAEMIYEKNIAEHFREA</sequence>
<dbReference type="InterPro" id="IPR019238">
    <property type="entry name" value="AbiEi_2"/>
</dbReference>
<organism evidence="1">
    <name type="scientific">hydrothermal vent metagenome</name>
    <dbReference type="NCBI Taxonomy" id="652676"/>
    <lineage>
        <taxon>unclassified sequences</taxon>
        <taxon>metagenomes</taxon>
        <taxon>ecological metagenomes</taxon>
    </lineage>
</organism>